<dbReference type="InterPro" id="IPR051158">
    <property type="entry name" value="Metallophosphoesterase_sf"/>
</dbReference>
<organism evidence="4 5">
    <name type="scientific">Christensenella minuta</name>
    <dbReference type="NCBI Taxonomy" id="626937"/>
    <lineage>
        <taxon>Bacteria</taxon>
        <taxon>Bacillati</taxon>
        <taxon>Bacillota</taxon>
        <taxon>Clostridia</taxon>
        <taxon>Christensenellales</taxon>
        <taxon>Christensenellaceae</taxon>
        <taxon>Christensenella</taxon>
    </lineage>
</organism>
<dbReference type="InterPro" id="IPR004843">
    <property type="entry name" value="Calcineurin-like_PHP"/>
</dbReference>
<dbReference type="GO" id="GO:0009245">
    <property type="term" value="P:lipid A biosynthetic process"/>
    <property type="evidence" value="ECO:0007669"/>
    <property type="project" value="TreeGrafter"/>
</dbReference>
<keyword evidence="1" id="KW-0479">Metal-binding</keyword>
<accession>A0A136Q7A1</accession>
<proteinExistence type="predicted"/>
<dbReference type="PANTHER" id="PTHR31302">
    <property type="entry name" value="TRANSMEMBRANE PROTEIN WITH METALLOPHOSPHOESTERASE DOMAIN-RELATED"/>
    <property type="match status" value="1"/>
</dbReference>
<dbReference type="KEGG" id="cmiu:B1H56_00105"/>
<evidence type="ECO:0000313" key="4">
    <source>
        <dbReference type="EMBL" id="KXK66474.1"/>
    </source>
</evidence>
<dbReference type="GO" id="GO:0008758">
    <property type="term" value="F:UDP-2,3-diacylglucosamine hydrolase activity"/>
    <property type="evidence" value="ECO:0007669"/>
    <property type="project" value="TreeGrafter"/>
</dbReference>
<dbReference type="OrthoDB" id="9780884at2"/>
<protein>
    <submittedName>
        <fullName evidence="4">Ser/Thr phosphatase family protein</fullName>
    </submittedName>
</protein>
<evidence type="ECO:0000313" key="5">
    <source>
        <dbReference type="Proteomes" id="UP000070366"/>
    </source>
</evidence>
<dbReference type="EMBL" id="LSZW01000041">
    <property type="protein sequence ID" value="KXK66474.1"/>
    <property type="molecule type" value="Genomic_DNA"/>
</dbReference>
<name>A0A136Q7A1_9FIRM</name>
<dbReference type="GO" id="GO:0016020">
    <property type="term" value="C:membrane"/>
    <property type="evidence" value="ECO:0007669"/>
    <property type="project" value="GOC"/>
</dbReference>
<dbReference type="InterPro" id="IPR029052">
    <property type="entry name" value="Metallo-depent_PP-like"/>
</dbReference>
<dbReference type="Pfam" id="PF00149">
    <property type="entry name" value="Metallophos"/>
    <property type="match status" value="1"/>
</dbReference>
<dbReference type="RefSeq" id="WP_082771030.1">
    <property type="nucleotide sequence ID" value="NZ_CABMOF010000019.1"/>
</dbReference>
<dbReference type="Proteomes" id="UP000070366">
    <property type="component" value="Unassembled WGS sequence"/>
</dbReference>
<dbReference type="GO" id="GO:0046872">
    <property type="term" value="F:metal ion binding"/>
    <property type="evidence" value="ECO:0007669"/>
    <property type="project" value="UniProtKB-KW"/>
</dbReference>
<dbReference type="Gene3D" id="3.60.21.10">
    <property type="match status" value="1"/>
</dbReference>
<sequence length="252" mass="27600">MDKDKLMFRVTEYTIKNEKIKTPVRIAQISDLHEKSFGRKNRILFETVEGLRPDLVAITGDMIYHSHTKHPNRAYIENVAAWAGGRAFPSFFVTGNHERMWADYTKAIFTENGVTVLDGRHVSFTAGGTALNIGGVDDPTIDAHSAGRLCFPQDGRFNLLLAHDPLPFRGGYDRTGADLVLCGHTHGGQIRLPGGKALISPGSHTLFPQYSDGLYTSGRAAMIISMGLGVSVIPFRLFAPSEVLLIHLVPSA</sequence>
<evidence type="ECO:0000259" key="3">
    <source>
        <dbReference type="Pfam" id="PF00149"/>
    </source>
</evidence>
<keyword evidence="5" id="KW-1185">Reference proteome</keyword>
<gene>
    <name evidence="4" type="ORF">HMPREF3293_00659</name>
</gene>
<reference evidence="4 5" key="1">
    <citation type="submission" date="2016-02" db="EMBL/GenBank/DDBJ databases">
        <authorList>
            <person name="Wen L."/>
            <person name="He K."/>
            <person name="Yang H."/>
        </authorList>
    </citation>
    <scope>NUCLEOTIDE SEQUENCE [LARGE SCALE GENOMIC DNA]</scope>
    <source>
        <strain evidence="4 5">DSM 22607</strain>
    </source>
</reference>
<keyword evidence="2" id="KW-0378">Hydrolase</keyword>
<dbReference type="PANTHER" id="PTHR31302:SF31">
    <property type="entry name" value="PHOSPHODIESTERASE YAEI"/>
    <property type="match status" value="1"/>
</dbReference>
<dbReference type="STRING" id="626937.HMPREF3293_00659"/>
<evidence type="ECO:0000256" key="2">
    <source>
        <dbReference type="ARBA" id="ARBA00022801"/>
    </source>
</evidence>
<dbReference type="AlphaFoldDB" id="A0A136Q7A1"/>
<dbReference type="SUPFAM" id="SSF56300">
    <property type="entry name" value="Metallo-dependent phosphatases"/>
    <property type="match status" value="1"/>
</dbReference>
<feature type="domain" description="Calcineurin-like phosphoesterase" evidence="3">
    <location>
        <begin position="25"/>
        <end position="187"/>
    </location>
</feature>
<comment type="caution">
    <text evidence="4">The sequence shown here is derived from an EMBL/GenBank/DDBJ whole genome shotgun (WGS) entry which is preliminary data.</text>
</comment>
<evidence type="ECO:0000256" key="1">
    <source>
        <dbReference type="ARBA" id="ARBA00022723"/>
    </source>
</evidence>